<evidence type="ECO:0000313" key="3">
    <source>
        <dbReference type="Proteomes" id="UP000631114"/>
    </source>
</evidence>
<evidence type="ECO:0000313" key="2">
    <source>
        <dbReference type="EMBL" id="KAF9620223.1"/>
    </source>
</evidence>
<dbReference type="OrthoDB" id="1892195at2759"/>
<dbReference type="PANTHER" id="PTHR21596">
    <property type="entry name" value="RIBONUCLEASE P SUBUNIT P38"/>
    <property type="match status" value="1"/>
</dbReference>
<dbReference type="GO" id="GO:0080188">
    <property type="term" value="P:gene silencing by siRNA-directed DNA methylation"/>
    <property type="evidence" value="ECO:0007669"/>
    <property type="project" value="InterPro"/>
</dbReference>
<dbReference type="Pfam" id="PF03469">
    <property type="entry name" value="XH"/>
    <property type="match status" value="1"/>
</dbReference>
<proteinExistence type="predicted"/>
<keyword evidence="3" id="KW-1185">Reference proteome</keyword>
<name>A0A835IP56_9MAGN</name>
<dbReference type="InterPro" id="IPR005379">
    <property type="entry name" value="FDM1-5/IDN2_XH"/>
</dbReference>
<accession>A0A835IP56</accession>
<dbReference type="Proteomes" id="UP000631114">
    <property type="component" value="Unassembled WGS sequence"/>
</dbReference>
<organism evidence="2 3">
    <name type="scientific">Coptis chinensis</name>
    <dbReference type="NCBI Taxonomy" id="261450"/>
    <lineage>
        <taxon>Eukaryota</taxon>
        <taxon>Viridiplantae</taxon>
        <taxon>Streptophyta</taxon>
        <taxon>Embryophyta</taxon>
        <taxon>Tracheophyta</taxon>
        <taxon>Spermatophyta</taxon>
        <taxon>Magnoliopsida</taxon>
        <taxon>Ranunculales</taxon>
        <taxon>Ranunculaceae</taxon>
        <taxon>Coptidoideae</taxon>
        <taxon>Coptis</taxon>
    </lineage>
</organism>
<sequence length="216" mass="25644">MEESYLGLKHSEGDANFKKQRELEDLTKELKEKANEVDYREDLYRDLMVVERKKNDELQEAHKALIDGFEHFMSHNRATIGIKRMGELDEKPFRDVCLQKLPKAELDVNSVQLCSLWQEQIKNSEWHPFKIRSADGNLHVQEINENDEKLINLKHEWGEKVYDAVTRALLEVNEYNASGRYAVSELWNFKEERKASLREAIEYILKQLKTHKRRRS</sequence>
<reference evidence="2 3" key="1">
    <citation type="submission" date="2020-10" db="EMBL/GenBank/DDBJ databases">
        <title>The Coptis chinensis genome and diversification of protoberbering-type alkaloids.</title>
        <authorList>
            <person name="Wang B."/>
            <person name="Shu S."/>
            <person name="Song C."/>
            <person name="Liu Y."/>
        </authorList>
    </citation>
    <scope>NUCLEOTIDE SEQUENCE [LARGE SCALE GENOMIC DNA]</scope>
    <source>
        <strain evidence="2">HL-2020</strain>
        <tissue evidence="2">Leaf</tissue>
    </source>
</reference>
<dbReference type="InterPro" id="IPR045177">
    <property type="entry name" value="FDM1-5/IDN2"/>
</dbReference>
<comment type="caution">
    <text evidence="2">The sequence shown here is derived from an EMBL/GenBank/DDBJ whole genome shotgun (WGS) entry which is preliminary data.</text>
</comment>
<dbReference type="EMBL" id="JADFTS010000002">
    <property type="protein sequence ID" value="KAF9620223.1"/>
    <property type="molecule type" value="Genomic_DNA"/>
</dbReference>
<feature type="domain" description="Factor of DNA methylation 1-5/IDN2" evidence="1">
    <location>
        <begin position="83"/>
        <end position="214"/>
    </location>
</feature>
<dbReference type="AlphaFoldDB" id="A0A835IP56"/>
<protein>
    <recommendedName>
        <fullName evidence="1">Factor of DNA methylation 1-5/IDN2 domain-containing protein</fullName>
    </recommendedName>
</protein>
<gene>
    <name evidence="2" type="ORF">IFM89_010958</name>
</gene>
<dbReference type="PANTHER" id="PTHR21596:SF3">
    <property type="entry name" value="FACTOR OF DNA METHYLATION 1-RELATED"/>
    <property type="match status" value="1"/>
</dbReference>
<evidence type="ECO:0000259" key="1">
    <source>
        <dbReference type="Pfam" id="PF03469"/>
    </source>
</evidence>